<evidence type="ECO:0000313" key="13">
    <source>
        <dbReference type="Proteomes" id="UP000023152"/>
    </source>
</evidence>
<accession>X6P069</accession>
<evidence type="ECO:0000256" key="8">
    <source>
        <dbReference type="ARBA" id="ARBA00042574"/>
    </source>
</evidence>
<evidence type="ECO:0000256" key="9">
    <source>
        <dbReference type="ARBA" id="ARBA00048317"/>
    </source>
</evidence>
<evidence type="ECO:0000256" key="4">
    <source>
        <dbReference type="ARBA" id="ARBA00022729"/>
    </source>
</evidence>
<dbReference type="EC" id="2.4.1.255" evidence="1"/>
<evidence type="ECO:0000256" key="5">
    <source>
        <dbReference type="ARBA" id="ARBA00022824"/>
    </source>
</evidence>
<dbReference type="AlphaFoldDB" id="X6P069"/>
<evidence type="ECO:0000259" key="11">
    <source>
        <dbReference type="Pfam" id="PF04577"/>
    </source>
</evidence>
<dbReference type="PANTHER" id="PTHR20961">
    <property type="entry name" value="GLYCOSYLTRANSFERASE"/>
    <property type="match status" value="1"/>
</dbReference>
<dbReference type="Proteomes" id="UP000023152">
    <property type="component" value="Unassembled WGS sequence"/>
</dbReference>
<dbReference type="PANTHER" id="PTHR20961:SF148">
    <property type="entry name" value="EGF DOMAIN-SPECIFIC O-LINKED N-ACETYLGLUCOSAMINE TRANSFERASE"/>
    <property type="match status" value="1"/>
</dbReference>
<proteinExistence type="predicted"/>
<dbReference type="GO" id="GO:0097363">
    <property type="term" value="F:protein O-acetylglucosaminyltransferase activity"/>
    <property type="evidence" value="ECO:0007669"/>
    <property type="project" value="UniProtKB-EC"/>
</dbReference>
<dbReference type="Pfam" id="PF04577">
    <property type="entry name" value="Glyco_transf_61"/>
    <property type="match status" value="1"/>
</dbReference>
<dbReference type="InterPro" id="IPR007657">
    <property type="entry name" value="Glycosyltransferase_61"/>
</dbReference>
<evidence type="ECO:0000256" key="10">
    <source>
        <dbReference type="ARBA" id="ARBA00049432"/>
    </source>
</evidence>
<evidence type="ECO:0000313" key="12">
    <source>
        <dbReference type="EMBL" id="ETO31469.1"/>
    </source>
</evidence>
<sequence>MIEDYCESLFGNGFSKRQVLGCTNKKKGINHDNGAEDEEYEEEEGEGYLHCYENTVSKAMYCDASNLVIDSSAIAINSFGGESIESVLNRDEDDEYPRYNSHSFLPACALSADMVIPERRQFTFYQHDVLSAIQKSTVILRSQYAHLADLYCHPHPSFPSSLYVFTTRYEYANLYHTATDWYNMFQILRTLGIRRHSFQVFLFFFVFDGHPWGALDEAWTLAFANFTYIKRIHNSTQPYVCANRAIFVPSGYIGGLALKYHKCLRASRYVQEFAQWFLEGFGLKPTTNRIQNKIQIVLICRKDYIPHPRKPSKKVGRKFKSDVEVEKVLKEIVIDGFEINVNRVYLEEVNIQQQLKVISSTDVLIGVHGAGMTHVLFLPPKSGVIEIVPQLYSGRMHFQYLSTWAGHVYEKISAAGSDESIHPNFEQLKLAVQKVVVQILT</sequence>
<dbReference type="InterPro" id="IPR049625">
    <property type="entry name" value="Glyco_transf_61_cat"/>
</dbReference>
<feature type="domain" description="Glycosyltransferase 61 catalytic" evidence="11">
    <location>
        <begin position="273"/>
        <end position="385"/>
    </location>
</feature>
<reference evidence="12 13" key="1">
    <citation type="journal article" date="2013" name="Curr. Biol.">
        <title>The Genome of the Foraminiferan Reticulomyxa filosa.</title>
        <authorList>
            <person name="Glockner G."/>
            <person name="Hulsmann N."/>
            <person name="Schleicher M."/>
            <person name="Noegel A.A."/>
            <person name="Eichinger L."/>
            <person name="Gallinger C."/>
            <person name="Pawlowski J."/>
            <person name="Sierra R."/>
            <person name="Euteneuer U."/>
            <person name="Pillet L."/>
            <person name="Moustafa A."/>
            <person name="Platzer M."/>
            <person name="Groth M."/>
            <person name="Szafranski K."/>
            <person name="Schliwa M."/>
        </authorList>
    </citation>
    <scope>NUCLEOTIDE SEQUENCE [LARGE SCALE GENOMIC DNA]</scope>
</reference>
<organism evidence="12 13">
    <name type="scientific">Reticulomyxa filosa</name>
    <dbReference type="NCBI Taxonomy" id="46433"/>
    <lineage>
        <taxon>Eukaryota</taxon>
        <taxon>Sar</taxon>
        <taxon>Rhizaria</taxon>
        <taxon>Retaria</taxon>
        <taxon>Foraminifera</taxon>
        <taxon>Monothalamids</taxon>
        <taxon>Reticulomyxidae</taxon>
        <taxon>Reticulomyxa</taxon>
    </lineage>
</organism>
<keyword evidence="3" id="KW-0808">Transferase</keyword>
<dbReference type="OMA" id="FIRREDY"/>
<evidence type="ECO:0000256" key="3">
    <source>
        <dbReference type="ARBA" id="ARBA00022679"/>
    </source>
</evidence>
<protein>
    <recommendedName>
        <fullName evidence="7">EGF domain-specific O-linked N-acetylglucosamine transferase</fullName>
        <ecNumber evidence="1">2.4.1.255</ecNumber>
    </recommendedName>
    <alternativeName>
        <fullName evidence="8">Extracellular O-linked N-acetylglucosamine transferase</fullName>
    </alternativeName>
</protein>
<evidence type="ECO:0000256" key="6">
    <source>
        <dbReference type="ARBA" id="ARBA00023180"/>
    </source>
</evidence>
<keyword evidence="2" id="KW-0328">Glycosyltransferase</keyword>
<name>X6P069_RETFI</name>
<evidence type="ECO:0000256" key="2">
    <source>
        <dbReference type="ARBA" id="ARBA00022676"/>
    </source>
</evidence>
<comment type="caution">
    <text evidence="12">The sequence shown here is derived from an EMBL/GenBank/DDBJ whole genome shotgun (WGS) entry which is preliminary data.</text>
</comment>
<gene>
    <name evidence="12" type="ORF">RFI_05651</name>
</gene>
<dbReference type="EMBL" id="ASPP01004913">
    <property type="protein sequence ID" value="ETO31469.1"/>
    <property type="molecule type" value="Genomic_DNA"/>
</dbReference>
<dbReference type="OrthoDB" id="529273at2759"/>
<comment type="catalytic activity">
    <reaction evidence="9">
        <text>L-seryl-[protein] + UDP-N-acetyl-alpha-D-glucosamine = 3-O-(N-acetyl-beta-D-glucosaminyl)-L-seryl-[protein] + UDP + H(+)</text>
        <dbReference type="Rhea" id="RHEA:48904"/>
        <dbReference type="Rhea" id="RHEA-COMP:9863"/>
        <dbReference type="Rhea" id="RHEA-COMP:12251"/>
        <dbReference type="ChEBI" id="CHEBI:15378"/>
        <dbReference type="ChEBI" id="CHEBI:29999"/>
        <dbReference type="ChEBI" id="CHEBI:57705"/>
        <dbReference type="ChEBI" id="CHEBI:58223"/>
        <dbReference type="ChEBI" id="CHEBI:90838"/>
        <dbReference type="EC" id="2.4.1.255"/>
    </reaction>
</comment>
<evidence type="ECO:0000256" key="1">
    <source>
        <dbReference type="ARBA" id="ARBA00011970"/>
    </source>
</evidence>
<keyword evidence="5" id="KW-0256">Endoplasmic reticulum</keyword>
<keyword evidence="4" id="KW-0732">Signal</keyword>
<keyword evidence="6" id="KW-0325">Glycoprotein</keyword>
<keyword evidence="13" id="KW-1185">Reference proteome</keyword>
<comment type="catalytic activity">
    <reaction evidence="10">
        <text>L-threonyl-[protein] + UDP-N-acetyl-alpha-D-glucosamine = 3-O-(N-acetyl-beta-D-glucosaminyl)-L-threonyl-[protein] + UDP + H(+)</text>
        <dbReference type="Rhea" id="RHEA:48908"/>
        <dbReference type="Rhea" id="RHEA-COMP:11060"/>
        <dbReference type="Rhea" id="RHEA-COMP:12252"/>
        <dbReference type="ChEBI" id="CHEBI:15378"/>
        <dbReference type="ChEBI" id="CHEBI:30013"/>
        <dbReference type="ChEBI" id="CHEBI:57705"/>
        <dbReference type="ChEBI" id="CHEBI:58223"/>
        <dbReference type="ChEBI" id="CHEBI:90840"/>
        <dbReference type="EC" id="2.4.1.255"/>
    </reaction>
</comment>
<evidence type="ECO:0000256" key="7">
    <source>
        <dbReference type="ARBA" id="ARBA00040944"/>
    </source>
</evidence>